<feature type="compositionally biased region" description="Low complexity" evidence="2">
    <location>
        <begin position="58"/>
        <end position="74"/>
    </location>
</feature>
<reference evidence="4 5" key="1">
    <citation type="journal article" date="2014" name="PLoS ONE">
        <title>Global Analysis of Gene Expression Profiles in Physic Nut (Jatropha curcas L.) Seedlings Exposed to Salt Stress.</title>
        <authorList>
            <person name="Zhang L."/>
            <person name="Zhang C."/>
            <person name="Wu P."/>
            <person name="Chen Y."/>
            <person name="Li M."/>
            <person name="Jiang H."/>
            <person name="Wu G."/>
        </authorList>
    </citation>
    <scope>NUCLEOTIDE SEQUENCE [LARGE SCALE GENOMIC DNA]</scope>
    <source>
        <strain evidence="5">cv. GZQX0401</strain>
        <tissue evidence="4">Young leaves</tissue>
    </source>
</reference>
<feature type="region of interest" description="Disordered" evidence="2">
    <location>
        <begin position="1"/>
        <end position="85"/>
    </location>
</feature>
<protein>
    <submittedName>
        <fullName evidence="4">Uncharacterized protein</fullName>
    </submittedName>
</protein>
<feature type="compositionally biased region" description="Pro residues" evidence="2">
    <location>
        <begin position="19"/>
        <end position="29"/>
    </location>
</feature>
<evidence type="ECO:0000313" key="4">
    <source>
        <dbReference type="EMBL" id="KDP42948.1"/>
    </source>
</evidence>
<keyword evidence="5" id="KW-1185">Reference proteome</keyword>
<dbReference type="EMBL" id="KK914286">
    <property type="protein sequence ID" value="KDP42946.1"/>
    <property type="molecule type" value="Genomic_DNA"/>
</dbReference>
<gene>
    <name evidence="3" type="ORF">JCGZ_23888</name>
    <name evidence="4" type="ORF">JCGZ_23890</name>
</gene>
<evidence type="ECO:0000313" key="3">
    <source>
        <dbReference type="EMBL" id="KDP42946.1"/>
    </source>
</evidence>
<name>A0A067L6T0_JATCU</name>
<feature type="compositionally biased region" description="Basic and acidic residues" evidence="2">
    <location>
        <begin position="31"/>
        <end position="48"/>
    </location>
</feature>
<dbReference type="OrthoDB" id="849551at2759"/>
<feature type="compositionally biased region" description="Polar residues" evidence="2">
    <location>
        <begin position="75"/>
        <end position="85"/>
    </location>
</feature>
<proteinExistence type="predicted"/>
<dbReference type="AlphaFoldDB" id="A0A067L6T0"/>
<organism evidence="4 5">
    <name type="scientific">Jatropha curcas</name>
    <name type="common">Barbados nut</name>
    <dbReference type="NCBI Taxonomy" id="180498"/>
    <lineage>
        <taxon>Eukaryota</taxon>
        <taxon>Viridiplantae</taxon>
        <taxon>Streptophyta</taxon>
        <taxon>Embryophyta</taxon>
        <taxon>Tracheophyta</taxon>
        <taxon>Spermatophyta</taxon>
        <taxon>Magnoliopsida</taxon>
        <taxon>eudicotyledons</taxon>
        <taxon>Gunneridae</taxon>
        <taxon>Pentapetalae</taxon>
        <taxon>rosids</taxon>
        <taxon>fabids</taxon>
        <taxon>Malpighiales</taxon>
        <taxon>Euphorbiaceae</taxon>
        <taxon>Crotonoideae</taxon>
        <taxon>Jatropheae</taxon>
        <taxon>Jatropha</taxon>
    </lineage>
</organism>
<sequence length="205" mass="23123">MHPSVSVEPKKPEQQSIQAPPPPPPPPPVIAKEKELSKDPHVEPKESSQDVQTKSKNLLTELSSRTTTQRSSSTDDISVSPQPHNLQRKNEALAGFFNMSLEAIQQANVFGNIEEIIRTLIPNTNDLQKKTVLEDLASRLKEYQEIIPTAEATVEAAENRRKSLLEKKTKLEEEMKQANAEWVRAKEKSALANIRWKLYKEELGL</sequence>
<evidence type="ECO:0000256" key="2">
    <source>
        <dbReference type="SAM" id="MobiDB-lite"/>
    </source>
</evidence>
<dbReference type="Proteomes" id="UP000027138">
    <property type="component" value="Unassembled WGS sequence"/>
</dbReference>
<feature type="coiled-coil region" evidence="1">
    <location>
        <begin position="133"/>
        <end position="188"/>
    </location>
</feature>
<accession>A0A067L6T0</accession>
<dbReference type="EMBL" id="KK914286">
    <property type="protein sequence ID" value="KDP42948.1"/>
    <property type="molecule type" value="Genomic_DNA"/>
</dbReference>
<evidence type="ECO:0000313" key="5">
    <source>
        <dbReference type="Proteomes" id="UP000027138"/>
    </source>
</evidence>
<evidence type="ECO:0000256" key="1">
    <source>
        <dbReference type="SAM" id="Coils"/>
    </source>
</evidence>
<keyword evidence="1" id="KW-0175">Coiled coil</keyword>